<dbReference type="SUPFAM" id="SSF64356">
    <property type="entry name" value="SNARE-like"/>
    <property type="match status" value="1"/>
</dbReference>
<accession>A0A1E4TYV7</accession>
<dbReference type="PROSITE" id="PS51072">
    <property type="entry name" value="MHD"/>
    <property type="match status" value="1"/>
</dbReference>
<keyword evidence="2" id="KW-0813">Transport</keyword>
<evidence type="ECO:0000259" key="5">
    <source>
        <dbReference type="PROSITE" id="PS51072"/>
    </source>
</evidence>
<name>A0A1E4TYV7_PACTA</name>
<dbReference type="Pfam" id="PF00928">
    <property type="entry name" value="Adap_comp_sub"/>
    <property type="match status" value="1"/>
</dbReference>
<evidence type="ECO:0000256" key="4">
    <source>
        <dbReference type="SAM" id="MobiDB-lite"/>
    </source>
</evidence>
<dbReference type="GO" id="GO:0030117">
    <property type="term" value="C:membrane coat"/>
    <property type="evidence" value="ECO:0007669"/>
    <property type="project" value="UniProtKB-ARBA"/>
</dbReference>
<dbReference type="Gene3D" id="3.30.450.60">
    <property type="match status" value="1"/>
</dbReference>
<evidence type="ECO:0000256" key="1">
    <source>
        <dbReference type="ARBA" id="ARBA00004308"/>
    </source>
</evidence>
<evidence type="ECO:0000313" key="6">
    <source>
        <dbReference type="EMBL" id="ODV96930.1"/>
    </source>
</evidence>
<evidence type="ECO:0000313" key="7">
    <source>
        <dbReference type="Proteomes" id="UP000094236"/>
    </source>
</evidence>
<evidence type="ECO:0000256" key="3">
    <source>
        <dbReference type="ARBA" id="ARBA00023136"/>
    </source>
</evidence>
<keyword evidence="7" id="KW-1185">Reference proteome</keyword>
<keyword evidence="3" id="KW-0472">Membrane</keyword>
<dbReference type="InterPro" id="IPR050431">
    <property type="entry name" value="Adaptor_comp_med_subunit"/>
</dbReference>
<dbReference type="InterPro" id="IPR028565">
    <property type="entry name" value="MHD"/>
</dbReference>
<feature type="region of interest" description="Disordered" evidence="4">
    <location>
        <begin position="563"/>
        <end position="587"/>
    </location>
</feature>
<dbReference type="AlphaFoldDB" id="A0A1E4TYV7"/>
<dbReference type="GO" id="GO:0012505">
    <property type="term" value="C:endomembrane system"/>
    <property type="evidence" value="ECO:0007669"/>
    <property type="project" value="UniProtKB-SubCell"/>
</dbReference>
<protein>
    <recommendedName>
        <fullName evidence="5">MHD domain-containing protein</fullName>
    </recommendedName>
</protein>
<gene>
    <name evidence="6" type="ORF">PACTADRAFT_32429</name>
</gene>
<dbReference type="CDD" id="cd09252">
    <property type="entry name" value="AP-3_Mu3_Cterm"/>
    <property type="match status" value="1"/>
</dbReference>
<evidence type="ECO:0000256" key="2">
    <source>
        <dbReference type="ARBA" id="ARBA00022448"/>
    </source>
</evidence>
<dbReference type="Proteomes" id="UP000094236">
    <property type="component" value="Unassembled WGS sequence"/>
</dbReference>
<dbReference type="InterPro" id="IPR011012">
    <property type="entry name" value="Longin-like_dom_sf"/>
</dbReference>
<reference evidence="7" key="1">
    <citation type="submission" date="2016-05" db="EMBL/GenBank/DDBJ databases">
        <title>Comparative genomics of biotechnologically important yeasts.</title>
        <authorList>
            <consortium name="DOE Joint Genome Institute"/>
            <person name="Riley R."/>
            <person name="Haridas S."/>
            <person name="Wolfe K.H."/>
            <person name="Lopes M.R."/>
            <person name="Hittinger C.T."/>
            <person name="Goker M."/>
            <person name="Salamov A."/>
            <person name="Wisecaver J."/>
            <person name="Long T.M."/>
            <person name="Aerts A.L."/>
            <person name="Barry K."/>
            <person name="Choi C."/>
            <person name="Clum A."/>
            <person name="Coughlan A.Y."/>
            <person name="Deshpande S."/>
            <person name="Douglass A.P."/>
            <person name="Hanson S.J."/>
            <person name="Klenk H.-P."/>
            <person name="Labutti K."/>
            <person name="Lapidus A."/>
            <person name="Lindquist E."/>
            <person name="Lipzen A."/>
            <person name="Meier-Kolthoff J.P."/>
            <person name="Ohm R.A."/>
            <person name="Otillar R.P."/>
            <person name="Pangilinan J."/>
            <person name="Peng Y."/>
            <person name="Rokas A."/>
            <person name="Rosa C.A."/>
            <person name="Scheuner C."/>
            <person name="Sibirny A.A."/>
            <person name="Slot J.C."/>
            <person name="Stielow J.B."/>
            <person name="Sun H."/>
            <person name="Kurtzman C.P."/>
            <person name="Blackwell M."/>
            <person name="Grigoriev I.V."/>
            <person name="Jeffries T.W."/>
        </authorList>
    </citation>
    <scope>NUCLEOTIDE SEQUENCE [LARGE SCALE GENOMIC DNA]</scope>
    <source>
        <strain evidence="7">NRRL Y-2460</strain>
    </source>
</reference>
<dbReference type="SUPFAM" id="SSF49447">
    <property type="entry name" value="Second domain of Mu2 adaptin subunit (ap50) of ap2 adaptor"/>
    <property type="match status" value="1"/>
</dbReference>
<proteinExistence type="predicted"/>
<feature type="domain" description="MHD" evidence="5">
    <location>
        <begin position="341"/>
        <end position="650"/>
    </location>
</feature>
<feature type="region of interest" description="Disordered" evidence="4">
    <location>
        <begin position="98"/>
        <end position="181"/>
    </location>
</feature>
<dbReference type="STRING" id="669874.A0A1E4TYV7"/>
<organism evidence="6 7">
    <name type="scientific">Pachysolen tannophilus NRRL Y-2460</name>
    <dbReference type="NCBI Taxonomy" id="669874"/>
    <lineage>
        <taxon>Eukaryota</taxon>
        <taxon>Fungi</taxon>
        <taxon>Dikarya</taxon>
        <taxon>Ascomycota</taxon>
        <taxon>Saccharomycotina</taxon>
        <taxon>Pichiomycetes</taxon>
        <taxon>Pachysolenaceae</taxon>
        <taxon>Pachysolen</taxon>
    </lineage>
</organism>
<dbReference type="PANTHER" id="PTHR10529">
    <property type="entry name" value="AP COMPLEX SUBUNIT MU"/>
    <property type="match status" value="1"/>
</dbReference>
<sequence length="650" mass="73360">MGFIEAIYITDDKSNLIFQYLLSPATPNFDYIISKLDSVRFQRVSEKLISQSGNDDGLEPIVEIDSKTIATTYPYHDMTFYIVGENYLKKENIYIYTSSEDGSDTETETESENETETEGEDDEEVDEEEEDDEIDEIDGNDYEQFRDNETEKVDEDSIENTKANNSSHDEQESKNASDLTKDELKDDKPFVAYNPLIYHDFFKQLITVMGSCISNPLSANKLKSNFEVLNLILQNMVDYEYPYITDLNQIRELMPNKSLLDKLLTSTKKLSQGTNTTSSSTSVSSVMSRGYNQQGQSYASLSENNNKIPWRKSNVKYTNNEMFVDLVEIINIIIPPSRSNKNTTRKTLNNRSSAFYSTAVDYSYSEAKPIVARINGKIEFTSHLSGIPDLELVLDVGRHDLGVPSFHPCIRIDKWLNKNGVLSFIPPDGKSTLAEYEIDLLNNEVYGRNTREILKYLGLVSVDFRTGLGNNQDEFEIRLNISMSKQVKAIDNLKIDIFCGADNDGKQDSDTNFNIRSLKLTHGDLLKVSNDNYKWILDKNLSFGVSPILRGVISNGDVQNDSFPDSSSTLSGNSRQNGETEHTWSTNTKSKKVNIIAPKYIQLNYSNKGTLASGMKVNSLQILSAKGLGENVKPYKGVKYITKAGDFILR</sequence>
<feature type="compositionally biased region" description="Basic and acidic residues" evidence="4">
    <location>
        <begin position="167"/>
        <end position="181"/>
    </location>
</feature>
<feature type="compositionally biased region" description="Acidic residues" evidence="4">
    <location>
        <begin position="101"/>
        <end position="141"/>
    </location>
</feature>
<dbReference type="EMBL" id="KV454012">
    <property type="protein sequence ID" value="ODV96930.1"/>
    <property type="molecule type" value="Genomic_DNA"/>
</dbReference>
<dbReference type="Gene3D" id="2.60.40.1170">
    <property type="entry name" value="Mu homology domain, subdomain B"/>
    <property type="match status" value="3"/>
</dbReference>
<dbReference type="InterPro" id="IPR036168">
    <property type="entry name" value="AP2_Mu_C_sf"/>
</dbReference>
<comment type="subcellular location">
    <subcellularLocation>
        <location evidence="1">Endomembrane system</location>
    </subcellularLocation>
</comment>
<dbReference type="OrthoDB" id="870at2759"/>